<evidence type="ECO:0000313" key="1">
    <source>
        <dbReference type="EMBL" id="PKU30610.1"/>
    </source>
</evidence>
<keyword evidence="1" id="KW-0695">RNA-directed DNA polymerase</keyword>
<keyword evidence="2" id="KW-1185">Reference proteome</keyword>
<keyword evidence="1" id="KW-0548">Nucleotidyltransferase</keyword>
<accession>A0A2I0T9Z1</accession>
<dbReference type="AlphaFoldDB" id="A0A2I0T9Z1"/>
<name>A0A2I0T9Z1_LIMLA</name>
<protein>
    <submittedName>
        <fullName evidence="1">Rna-directed dna polymerase from mobile element jockey-like</fullName>
    </submittedName>
</protein>
<dbReference type="EMBL" id="KZ514316">
    <property type="protein sequence ID" value="PKU30610.1"/>
    <property type="molecule type" value="Genomic_DNA"/>
</dbReference>
<dbReference type="GO" id="GO:0003964">
    <property type="term" value="F:RNA-directed DNA polymerase activity"/>
    <property type="evidence" value="ECO:0007669"/>
    <property type="project" value="UniProtKB-KW"/>
</dbReference>
<evidence type="ECO:0000313" key="2">
    <source>
        <dbReference type="Proteomes" id="UP000233556"/>
    </source>
</evidence>
<dbReference type="PANTHER" id="PTHR33332">
    <property type="entry name" value="REVERSE TRANSCRIPTASE DOMAIN-CONTAINING PROTEIN"/>
    <property type="match status" value="1"/>
</dbReference>
<dbReference type="OrthoDB" id="416454at2759"/>
<sequence>MDHSVDTELLDWRTQRVAVNSSMSKWQPVTSGAAQGSVVGLVLFNIFVGDMDSGIECTFSEFAIDTKLCGAVDTLEGRDAIQRDLDKLEIWAHETILNFNQDKSMGLGQPQA</sequence>
<reference evidence="2" key="2">
    <citation type="submission" date="2017-12" db="EMBL/GenBank/DDBJ databases">
        <title>Genome sequence of the Bar-tailed Godwit (Limosa lapponica baueri).</title>
        <authorList>
            <person name="Lima N.C.B."/>
            <person name="Parody-Merino A.M."/>
            <person name="Battley P.F."/>
            <person name="Fidler A.E."/>
            <person name="Prosdocimi F."/>
        </authorList>
    </citation>
    <scope>NUCLEOTIDE SEQUENCE [LARGE SCALE GENOMIC DNA]</scope>
</reference>
<gene>
    <name evidence="1" type="ORF">llap_19085</name>
</gene>
<organism evidence="1 2">
    <name type="scientific">Limosa lapponica baueri</name>
    <dbReference type="NCBI Taxonomy" id="1758121"/>
    <lineage>
        <taxon>Eukaryota</taxon>
        <taxon>Metazoa</taxon>
        <taxon>Chordata</taxon>
        <taxon>Craniata</taxon>
        <taxon>Vertebrata</taxon>
        <taxon>Euteleostomi</taxon>
        <taxon>Archelosauria</taxon>
        <taxon>Archosauria</taxon>
        <taxon>Dinosauria</taxon>
        <taxon>Saurischia</taxon>
        <taxon>Theropoda</taxon>
        <taxon>Coelurosauria</taxon>
        <taxon>Aves</taxon>
        <taxon>Neognathae</taxon>
        <taxon>Neoaves</taxon>
        <taxon>Charadriiformes</taxon>
        <taxon>Scolopacidae</taxon>
        <taxon>Limosa</taxon>
    </lineage>
</organism>
<reference evidence="2" key="1">
    <citation type="submission" date="2017-11" db="EMBL/GenBank/DDBJ databases">
        <authorList>
            <person name="Lima N.C."/>
            <person name="Parody-Merino A.M."/>
            <person name="Battley P.F."/>
            <person name="Fidler A.E."/>
            <person name="Prosdocimi F."/>
        </authorList>
    </citation>
    <scope>NUCLEOTIDE SEQUENCE [LARGE SCALE GENOMIC DNA]</scope>
</reference>
<keyword evidence="1" id="KW-0808">Transferase</keyword>
<proteinExistence type="predicted"/>
<dbReference type="Proteomes" id="UP000233556">
    <property type="component" value="Unassembled WGS sequence"/>
</dbReference>